<dbReference type="InterPro" id="IPR010723">
    <property type="entry name" value="HemN_C"/>
</dbReference>
<dbReference type="EMBL" id="JAAGPU010000001">
    <property type="protein sequence ID" value="NEU03407.1"/>
    <property type="molecule type" value="Genomic_DNA"/>
</dbReference>
<dbReference type="Pfam" id="PF04055">
    <property type="entry name" value="Radical_SAM"/>
    <property type="match status" value="1"/>
</dbReference>
<keyword evidence="7 9" id="KW-0411">Iron-sulfur</keyword>
<protein>
    <recommendedName>
        <fullName evidence="2 9">Heme chaperone HemW</fullName>
    </recommendedName>
</protein>
<evidence type="ECO:0000313" key="12">
    <source>
        <dbReference type="Proteomes" id="UP000481872"/>
    </source>
</evidence>
<dbReference type="PROSITE" id="PS51918">
    <property type="entry name" value="RADICAL_SAM"/>
    <property type="match status" value="1"/>
</dbReference>
<dbReference type="GO" id="GO:0051539">
    <property type="term" value="F:4 iron, 4 sulfur cluster binding"/>
    <property type="evidence" value="ECO:0007669"/>
    <property type="project" value="UniProtKB-UniRule"/>
</dbReference>
<dbReference type="SFLD" id="SFLDF00562">
    <property type="entry name" value="HemN-like__clustered_with_heat"/>
    <property type="match status" value="1"/>
</dbReference>
<dbReference type="InterPro" id="IPR034505">
    <property type="entry name" value="Coproporphyrinogen-III_oxidase"/>
</dbReference>
<dbReference type="InterPro" id="IPR058240">
    <property type="entry name" value="rSAM_sf"/>
</dbReference>
<proteinExistence type="inferred from homology"/>
<dbReference type="NCBIfam" id="TIGR00539">
    <property type="entry name" value="hemN_rel"/>
    <property type="match status" value="1"/>
</dbReference>
<dbReference type="PANTHER" id="PTHR13932">
    <property type="entry name" value="COPROPORPHYRINIGEN III OXIDASE"/>
    <property type="match status" value="1"/>
</dbReference>
<comment type="subcellular location">
    <subcellularLocation>
        <location evidence="9">Cytoplasm</location>
    </subcellularLocation>
</comment>
<dbReference type="Gene3D" id="3.20.20.70">
    <property type="entry name" value="Aldolase class I"/>
    <property type="match status" value="1"/>
</dbReference>
<feature type="domain" description="Radical SAM core" evidence="10">
    <location>
        <begin position="1"/>
        <end position="230"/>
    </location>
</feature>
<dbReference type="SFLD" id="SFLDG01082">
    <property type="entry name" value="B12-binding_domain_containing"/>
    <property type="match status" value="1"/>
</dbReference>
<dbReference type="CDD" id="cd01335">
    <property type="entry name" value="Radical_SAM"/>
    <property type="match status" value="1"/>
</dbReference>
<dbReference type="SMART" id="SM00729">
    <property type="entry name" value="Elp3"/>
    <property type="match status" value="1"/>
</dbReference>
<dbReference type="GO" id="GO:0005737">
    <property type="term" value="C:cytoplasm"/>
    <property type="evidence" value="ECO:0007669"/>
    <property type="project" value="UniProtKB-SubCell"/>
</dbReference>
<name>A0A6M0GYZ2_9CLOT</name>
<organism evidence="11 12">
    <name type="scientific">Clostridium senegalense</name>
    <dbReference type="NCBI Taxonomy" id="1465809"/>
    <lineage>
        <taxon>Bacteria</taxon>
        <taxon>Bacillati</taxon>
        <taxon>Bacillota</taxon>
        <taxon>Clostridia</taxon>
        <taxon>Eubacteriales</taxon>
        <taxon>Clostridiaceae</taxon>
        <taxon>Clostridium</taxon>
    </lineage>
</organism>
<reference evidence="11 12" key="1">
    <citation type="submission" date="2020-02" db="EMBL/GenBank/DDBJ databases">
        <title>Genome assembly of a novel Clostridium senegalense strain.</title>
        <authorList>
            <person name="Gupta T.B."/>
            <person name="Jauregui R."/>
            <person name="Maclean P."/>
            <person name="Nawarathana A."/>
            <person name="Brightwell G."/>
        </authorList>
    </citation>
    <scope>NUCLEOTIDE SEQUENCE [LARGE SCALE GENOMIC DNA]</scope>
    <source>
        <strain evidence="11 12">AGRFS4</strain>
    </source>
</reference>
<keyword evidence="9" id="KW-0963">Cytoplasm</keyword>
<dbReference type="SFLD" id="SFLDS00029">
    <property type="entry name" value="Radical_SAM"/>
    <property type="match status" value="1"/>
</dbReference>
<evidence type="ECO:0000256" key="1">
    <source>
        <dbReference type="ARBA" id="ARBA00006100"/>
    </source>
</evidence>
<comment type="caution">
    <text evidence="11">The sequence shown here is derived from an EMBL/GenBank/DDBJ whole genome shotgun (WGS) entry which is preliminary data.</text>
</comment>
<dbReference type="Pfam" id="PF06969">
    <property type="entry name" value="HemN_C"/>
    <property type="match status" value="1"/>
</dbReference>
<evidence type="ECO:0000256" key="5">
    <source>
        <dbReference type="ARBA" id="ARBA00022723"/>
    </source>
</evidence>
<accession>A0A6M0GYZ2</accession>
<keyword evidence="12" id="KW-1185">Reference proteome</keyword>
<keyword evidence="8 9" id="KW-0143">Chaperone</keyword>
<dbReference type="GO" id="GO:0046872">
    <property type="term" value="F:metal ion binding"/>
    <property type="evidence" value="ECO:0007669"/>
    <property type="project" value="UniProtKB-UniRule"/>
</dbReference>
<gene>
    <name evidence="11" type="ORF">G3M99_00790</name>
</gene>
<evidence type="ECO:0000256" key="6">
    <source>
        <dbReference type="ARBA" id="ARBA00023004"/>
    </source>
</evidence>
<dbReference type="AlphaFoldDB" id="A0A6M0GYZ2"/>
<keyword evidence="5 9" id="KW-0479">Metal-binding</keyword>
<evidence type="ECO:0000259" key="10">
    <source>
        <dbReference type="PROSITE" id="PS51918"/>
    </source>
</evidence>
<keyword evidence="3 9" id="KW-0349">Heme</keyword>
<dbReference type="SFLD" id="SFLDG01065">
    <property type="entry name" value="anaerobic_coproporphyrinogen-I"/>
    <property type="match status" value="1"/>
</dbReference>
<dbReference type="SUPFAM" id="SSF102114">
    <property type="entry name" value="Radical SAM enzymes"/>
    <property type="match status" value="1"/>
</dbReference>
<dbReference type="GO" id="GO:0004109">
    <property type="term" value="F:coproporphyrinogen oxidase activity"/>
    <property type="evidence" value="ECO:0007669"/>
    <property type="project" value="InterPro"/>
</dbReference>
<evidence type="ECO:0000256" key="2">
    <source>
        <dbReference type="ARBA" id="ARBA00017228"/>
    </source>
</evidence>
<keyword evidence="9" id="KW-0004">4Fe-4S</keyword>
<dbReference type="PANTHER" id="PTHR13932:SF5">
    <property type="entry name" value="RADICAL S-ADENOSYL METHIONINE DOMAIN-CONTAINING PROTEIN 1, MITOCHONDRIAL"/>
    <property type="match status" value="1"/>
</dbReference>
<dbReference type="InterPro" id="IPR013785">
    <property type="entry name" value="Aldolase_TIM"/>
</dbReference>
<keyword evidence="6 9" id="KW-0408">Iron</keyword>
<dbReference type="InterPro" id="IPR006638">
    <property type="entry name" value="Elp3/MiaA/NifB-like_rSAM"/>
</dbReference>
<dbReference type="RefSeq" id="WP_199868758.1">
    <property type="nucleotide sequence ID" value="NZ_JAAGPU010000001.1"/>
</dbReference>
<dbReference type="SFLD" id="SFLDF00288">
    <property type="entry name" value="HemN-like__clustered_with_nucl"/>
    <property type="match status" value="1"/>
</dbReference>
<dbReference type="GO" id="GO:0006779">
    <property type="term" value="P:porphyrin-containing compound biosynthetic process"/>
    <property type="evidence" value="ECO:0007669"/>
    <property type="project" value="InterPro"/>
</dbReference>
<evidence type="ECO:0000256" key="7">
    <source>
        <dbReference type="ARBA" id="ARBA00023014"/>
    </source>
</evidence>
<evidence type="ECO:0000256" key="4">
    <source>
        <dbReference type="ARBA" id="ARBA00022691"/>
    </source>
</evidence>
<dbReference type="InterPro" id="IPR004559">
    <property type="entry name" value="HemW-like"/>
</dbReference>
<dbReference type="Proteomes" id="UP000481872">
    <property type="component" value="Unassembled WGS sequence"/>
</dbReference>
<dbReference type="InterPro" id="IPR007197">
    <property type="entry name" value="rSAM"/>
</dbReference>
<evidence type="ECO:0000256" key="3">
    <source>
        <dbReference type="ARBA" id="ARBA00022617"/>
    </source>
</evidence>
<sequence length="376" mass="43838">MKDVSLYIHIPFCKNKCFYCDFPSFSGCDGKMLEYAKALGTEIDKIDKDYIIKTVFIGGGTPTYLSLDGLKYIKKSIEKLNLAPDVEFTVEGNPGTFTKEKLELFKSMGVNRLSIGLQAYQDNLLKNIGRIHSVEDFEKSYKLARECGYKNINIDLIFGLPNQDIDNWKETLKKVVKLNPEHLSCYSLIIEEDTKFYSLFENDKLKLPCEEDEREMYLKTLEILKENGYNHYEISNFCKPKKECRHNLVYWELKPYIGCGSSSHSYVDGRRYYNESDIEEYIKKINKNGSAIIESKKNRIEDDIEEYMFLGLRKIAGVNKKQFRLKFSKDIYEIYGEIINRFKGLKMINDDGEKIYLTEKGIEVSNSIMCEFILEK</sequence>
<comment type="similarity">
    <text evidence="1">Belongs to the anaerobic coproporphyrinogen-III oxidase family. HemW subfamily.</text>
</comment>
<evidence type="ECO:0000256" key="9">
    <source>
        <dbReference type="RuleBase" id="RU364116"/>
    </source>
</evidence>
<evidence type="ECO:0000313" key="11">
    <source>
        <dbReference type="EMBL" id="NEU03407.1"/>
    </source>
</evidence>
<evidence type="ECO:0000256" key="8">
    <source>
        <dbReference type="ARBA" id="ARBA00023186"/>
    </source>
</evidence>
<keyword evidence="4 9" id="KW-0949">S-adenosyl-L-methionine</keyword>
<comment type="function">
    <text evidence="9">Probably acts as a heme chaperone, transferring heme to an unknown acceptor. Binds one molecule of heme per monomer, possibly covalently. Binds 1 [4Fe-4S] cluster. The cluster is coordinated with 3 cysteines and an exchangeable S-adenosyl-L-methionine.</text>
</comment>